<proteinExistence type="predicted"/>
<dbReference type="EMBL" id="CAOF01000137">
    <property type="protein sequence ID" value="CCO48188.1"/>
    <property type="molecule type" value="Genomic_DNA"/>
</dbReference>
<accession>A0AAV2VTX4</accession>
<dbReference type="Proteomes" id="UP000018211">
    <property type="component" value="Unassembled WGS sequence"/>
</dbReference>
<reference evidence="1 2" key="1">
    <citation type="journal article" date="2013" name="ISME J.">
        <title>Comparative genomics of pathogenic lineages of Vibrio nigripulchritudo identifies virulence-associated traits.</title>
        <authorList>
            <person name="Goudenege D."/>
            <person name="Labreuche Y."/>
            <person name="Krin E."/>
            <person name="Ansquer D."/>
            <person name="Mangenot S."/>
            <person name="Calteau A."/>
            <person name="Medigue C."/>
            <person name="Mazel D."/>
            <person name="Polz M.F."/>
            <person name="Le Roux F."/>
        </authorList>
    </citation>
    <scope>NUCLEOTIDE SEQUENCE [LARGE SCALE GENOMIC DNA]</scope>
    <source>
        <strain evidence="1 2">SOn1</strain>
    </source>
</reference>
<comment type="caution">
    <text evidence="1">The sequence shown here is derived from an EMBL/GenBank/DDBJ whole genome shotgun (WGS) entry which is preliminary data.</text>
</comment>
<dbReference type="RefSeq" id="WP_022612751.1">
    <property type="nucleotide sequence ID" value="NZ_LK391965.1"/>
</dbReference>
<dbReference type="Gene3D" id="1.25.40.10">
    <property type="entry name" value="Tetratricopeptide repeat domain"/>
    <property type="match status" value="1"/>
</dbReference>
<evidence type="ECO:0000313" key="1">
    <source>
        <dbReference type="EMBL" id="CCO48188.1"/>
    </source>
</evidence>
<dbReference type="AlphaFoldDB" id="A0AAV2VTX4"/>
<sequence>MRHYLAITALLTSPVYSQVEPDITLFDDRIVVEVSEETASGFDENQYWTMLNEQGWEATKKAVQGQPISPELSGELTYQETLKQLDTLVAKRKTAGATDLIDVHPEWQSCDRIQWLWLDLKNEVSTGYGKNARAKFQNILDNCSGHELSTTQKLLSWTSGQAKSDVLSRYQSSPNYDAKAGAKIQRDLNAEKQTFVRIDENNLDQSERRVAGKQDAKLAELLGWRYLESGQPEKALEWFENAIGWGGATSKRVEGKLLSLQGLGEQKRLHVEQQIWAKEFSEIAKLDFGEGAEIDLACESSPETCLEALRDKETLSPQELALKGWKLYELQRPISAALAFEQSLATLPPTDEDWDLTQYGYMLSLEHAGYTDKAEMIATQINDTEKRGKIDRQIALKQVYYAFEQKEYDETLFRISQYEAIFGKEVELIEMKAWALYNSRRKKEALDEYTVLAESFPHDEKIQRSYQILKCGFAVNSSICQGLGY</sequence>
<evidence type="ECO:0000313" key="2">
    <source>
        <dbReference type="Proteomes" id="UP000018211"/>
    </source>
</evidence>
<dbReference type="InterPro" id="IPR011990">
    <property type="entry name" value="TPR-like_helical_dom_sf"/>
</dbReference>
<dbReference type="SUPFAM" id="SSF48452">
    <property type="entry name" value="TPR-like"/>
    <property type="match status" value="1"/>
</dbReference>
<name>A0AAV2VTX4_9VIBR</name>
<gene>
    <name evidence="1" type="ORF">VIBNISOn1_450153</name>
</gene>
<organism evidence="1 2">
    <name type="scientific">Vibrio nigripulchritudo SOn1</name>
    <dbReference type="NCBI Taxonomy" id="1238450"/>
    <lineage>
        <taxon>Bacteria</taxon>
        <taxon>Pseudomonadati</taxon>
        <taxon>Pseudomonadota</taxon>
        <taxon>Gammaproteobacteria</taxon>
        <taxon>Vibrionales</taxon>
        <taxon>Vibrionaceae</taxon>
        <taxon>Vibrio</taxon>
    </lineage>
</organism>
<protein>
    <submittedName>
        <fullName evidence="1">Uncharacterized protein</fullName>
    </submittedName>
</protein>